<organism evidence="3 4">
    <name type="scientific">Halogranum rubrum</name>
    <dbReference type="NCBI Taxonomy" id="553466"/>
    <lineage>
        <taxon>Archaea</taxon>
        <taxon>Methanobacteriati</taxon>
        <taxon>Methanobacteriota</taxon>
        <taxon>Stenosarchaea group</taxon>
        <taxon>Halobacteria</taxon>
        <taxon>Halobacteriales</taxon>
        <taxon>Haloferacaceae</taxon>
    </lineage>
</organism>
<evidence type="ECO:0000256" key="1">
    <source>
        <dbReference type="SAM" id="MobiDB-lite"/>
    </source>
</evidence>
<keyword evidence="2" id="KW-0472">Membrane</keyword>
<dbReference type="EMBL" id="FOTC01000009">
    <property type="protein sequence ID" value="SFL59618.1"/>
    <property type="molecule type" value="Genomic_DNA"/>
</dbReference>
<feature type="transmembrane region" description="Helical" evidence="2">
    <location>
        <begin position="14"/>
        <end position="32"/>
    </location>
</feature>
<keyword evidence="2" id="KW-1133">Transmembrane helix</keyword>
<evidence type="ECO:0000313" key="3">
    <source>
        <dbReference type="EMBL" id="SFL59618.1"/>
    </source>
</evidence>
<feature type="transmembrane region" description="Helical" evidence="2">
    <location>
        <begin position="69"/>
        <end position="90"/>
    </location>
</feature>
<accession>A0A1I4IYZ0</accession>
<proteinExistence type="predicted"/>
<sequence length="128" mass="13963">MAVNPHKSSVPRRFLVWVVGVVVTGRVVDSPSEYELRQLRPPQVAASLVAFGASMALFGYVGFVMHSGIRTAILTYAGMTVAIASIPFLVQAVVARALRLVEEVTLSSGERTSERTERTERPGPRPKR</sequence>
<feature type="region of interest" description="Disordered" evidence="1">
    <location>
        <begin position="106"/>
        <end position="128"/>
    </location>
</feature>
<reference evidence="4" key="1">
    <citation type="submission" date="2016-10" db="EMBL/GenBank/DDBJ databases">
        <authorList>
            <person name="Varghese N."/>
            <person name="Submissions S."/>
        </authorList>
    </citation>
    <scope>NUCLEOTIDE SEQUENCE [LARGE SCALE GENOMIC DNA]</scope>
    <source>
        <strain evidence="4">CGMCC 1.7738</strain>
    </source>
</reference>
<gene>
    <name evidence="3" type="ORF">SAMN04487950_4305</name>
</gene>
<feature type="transmembrane region" description="Helical" evidence="2">
    <location>
        <begin position="44"/>
        <end position="63"/>
    </location>
</feature>
<evidence type="ECO:0000313" key="4">
    <source>
        <dbReference type="Proteomes" id="UP000199607"/>
    </source>
</evidence>
<keyword evidence="2" id="KW-0812">Transmembrane</keyword>
<dbReference type="Proteomes" id="UP000199607">
    <property type="component" value="Unassembled WGS sequence"/>
</dbReference>
<evidence type="ECO:0000256" key="2">
    <source>
        <dbReference type="SAM" id="Phobius"/>
    </source>
</evidence>
<protein>
    <submittedName>
        <fullName evidence="3">Uncharacterized protein</fullName>
    </submittedName>
</protein>
<dbReference type="AlphaFoldDB" id="A0A1I4IYZ0"/>
<dbReference type="RefSeq" id="WP_143085787.1">
    <property type="nucleotide sequence ID" value="NZ_FOTC01000009.1"/>
</dbReference>
<keyword evidence="4" id="KW-1185">Reference proteome</keyword>
<name>A0A1I4IYZ0_9EURY</name>
<feature type="compositionally biased region" description="Basic and acidic residues" evidence="1">
    <location>
        <begin position="111"/>
        <end position="128"/>
    </location>
</feature>